<dbReference type="AlphaFoldDB" id="H0UIP9"/>
<evidence type="ECO:0000313" key="1">
    <source>
        <dbReference type="EMBL" id="EHM13794.1"/>
    </source>
</evidence>
<keyword evidence="2" id="KW-1185">Reference proteome</keyword>
<dbReference type="HOGENOM" id="CLU_1667053_0_0_0"/>
<organism evidence="1 2">
    <name type="scientific">Jonquetella anthropi DSM 22815</name>
    <dbReference type="NCBI Taxonomy" id="885272"/>
    <lineage>
        <taxon>Bacteria</taxon>
        <taxon>Thermotogati</taxon>
        <taxon>Synergistota</taxon>
        <taxon>Synergistia</taxon>
        <taxon>Synergistales</taxon>
        <taxon>Dethiosulfovibrionaceae</taxon>
        <taxon>Jonquetella</taxon>
    </lineage>
</organism>
<dbReference type="STRING" id="885272.JonanDRAFT_1430"/>
<proteinExistence type="predicted"/>
<name>H0UIP9_9BACT</name>
<dbReference type="Proteomes" id="UP000003806">
    <property type="component" value="Chromosome"/>
</dbReference>
<dbReference type="EMBL" id="CM001376">
    <property type="protein sequence ID" value="EHM13794.1"/>
    <property type="molecule type" value="Genomic_DNA"/>
</dbReference>
<evidence type="ECO:0000313" key="2">
    <source>
        <dbReference type="Proteomes" id="UP000003806"/>
    </source>
</evidence>
<accession>H0UIP9</accession>
<sequence length="158" mass="17089">MRPRLIGALLLLSVVQLAGVWAFRAYLADLAKRRDAAAEKLFACQAQVARLSSRADEAQKILDKLAAEPLGPEGEAALTVISPSAAEKGLTVFSAPKRTEGLTAFSLKGRADGLLKWLDDWERNCPASLVRQAEFFETPEAPCEGILRVVIEAPEDEG</sequence>
<reference evidence="1 2" key="1">
    <citation type="submission" date="2011-11" db="EMBL/GenBank/DDBJ databases">
        <title>The Noncontiguous Finished genome of Jonquetella anthropi DSM 22815.</title>
        <authorList>
            <consortium name="US DOE Joint Genome Institute (JGI-PGF)"/>
            <person name="Lucas S."/>
            <person name="Copeland A."/>
            <person name="Lapidus A."/>
            <person name="Glavina del Rio T."/>
            <person name="Dalin E."/>
            <person name="Tice H."/>
            <person name="Bruce D."/>
            <person name="Goodwin L."/>
            <person name="Pitluck S."/>
            <person name="Peters L."/>
            <person name="Mikhailova N."/>
            <person name="Held B."/>
            <person name="Kyrpides N."/>
            <person name="Mavromatis K."/>
            <person name="Ivanova N."/>
            <person name="Markowitz V."/>
            <person name="Cheng J.-F."/>
            <person name="Hugenholtz P."/>
            <person name="Woyke T."/>
            <person name="Wu D."/>
            <person name="Gronow S."/>
            <person name="Wellnitz S."/>
            <person name="Brambilla E."/>
            <person name="Klenk H.-P."/>
            <person name="Eisen J.A."/>
        </authorList>
    </citation>
    <scope>NUCLEOTIDE SEQUENCE [LARGE SCALE GENOMIC DNA]</scope>
    <source>
        <strain evidence="1 2">DSM 22815</strain>
    </source>
</reference>
<gene>
    <name evidence="1" type="ORF">JonanDRAFT_1430</name>
</gene>
<protein>
    <submittedName>
        <fullName evidence="1">General secretion pathway, M protein</fullName>
    </submittedName>
</protein>
<dbReference type="RefSeq" id="WP_008523351.1">
    <property type="nucleotide sequence ID" value="NZ_CM001376.1"/>
</dbReference>